<feature type="domain" description="Radical SAM core" evidence="6">
    <location>
        <begin position="57"/>
        <end position="266"/>
    </location>
</feature>
<accession>A0A840UTE5</accession>
<dbReference type="GO" id="GO:0004076">
    <property type="term" value="F:biotin synthase activity"/>
    <property type="evidence" value="ECO:0007669"/>
    <property type="project" value="UniProtKB-EC"/>
</dbReference>
<name>A0A840UTE5_9BACT</name>
<keyword evidence="7" id="KW-0808">Transferase</keyword>
<proteinExistence type="predicted"/>
<dbReference type="GO" id="GO:0046872">
    <property type="term" value="F:metal ion binding"/>
    <property type="evidence" value="ECO:0007669"/>
    <property type="project" value="UniProtKB-KW"/>
</dbReference>
<evidence type="ECO:0000259" key="6">
    <source>
        <dbReference type="PROSITE" id="PS51918"/>
    </source>
</evidence>
<sequence length="348" mass="38004">MSWRIDPGVEEILGKGRDGAGISGEEALVLLHLDADSREGYALLESANHLSRTAFGDKGELHFHIGLNVEPCPMDCSFCSLTRQAGIFTDKVEFSLAAILAWARQGEAEGADALNLMTTGTFPFARLLEIGRRLKQEVTVPLVANARDINHAEGEQLLDAGFVGFYHAVRLGEGRDTPFNPQRRIETIRVLHDVGLQWMNCVEPVGPEHSPAEIVDLMLLARREKATYSGIMRRINFPGSPKEPLGMISERRMAQMVAVSRLVMGDTVRAHCTHEPHSLSLTAGANLFFPEVGSSPRDGKADTGQGRGWSLRRCAAMLWEMEWRPELPSNCFQAAAPAGAAAPAVAAR</sequence>
<dbReference type="InterPro" id="IPR007197">
    <property type="entry name" value="rSAM"/>
</dbReference>
<dbReference type="GO" id="GO:0051536">
    <property type="term" value="F:iron-sulfur cluster binding"/>
    <property type="evidence" value="ECO:0007669"/>
    <property type="project" value="UniProtKB-KW"/>
</dbReference>
<comment type="cofactor">
    <cofactor evidence="1">
        <name>[4Fe-4S] cluster</name>
        <dbReference type="ChEBI" id="CHEBI:49883"/>
    </cofactor>
</comment>
<dbReference type="RefSeq" id="WP_183350357.1">
    <property type="nucleotide sequence ID" value="NZ_JACHEO010000008.1"/>
</dbReference>
<comment type="caution">
    <text evidence="7">The sequence shown here is derived from an EMBL/GenBank/DDBJ whole genome shotgun (WGS) entry which is preliminary data.</text>
</comment>
<evidence type="ECO:0000256" key="1">
    <source>
        <dbReference type="ARBA" id="ARBA00001966"/>
    </source>
</evidence>
<keyword evidence="5" id="KW-0411">Iron-sulfur</keyword>
<keyword evidence="2" id="KW-0949">S-adenosyl-L-methionine</keyword>
<dbReference type="AlphaFoldDB" id="A0A840UTE5"/>
<evidence type="ECO:0000313" key="7">
    <source>
        <dbReference type="EMBL" id="MBB5348023.1"/>
    </source>
</evidence>
<keyword evidence="3" id="KW-0479">Metal-binding</keyword>
<keyword evidence="8" id="KW-1185">Reference proteome</keyword>
<gene>
    <name evidence="7" type="ORF">HNQ81_001754</name>
</gene>
<dbReference type="SUPFAM" id="SSF102114">
    <property type="entry name" value="Radical SAM enzymes"/>
    <property type="match status" value="1"/>
</dbReference>
<dbReference type="EMBL" id="JACHEO010000008">
    <property type="protein sequence ID" value="MBB5348023.1"/>
    <property type="molecule type" value="Genomic_DNA"/>
</dbReference>
<organism evidence="7 8">
    <name type="scientific">Desulfoprunum benzoelyticum</name>
    <dbReference type="NCBI Taxonomy" id="1506996"/>
    <lineage>
        <taxon>Bacteria</taxon>
        <taxon>Pseudomonadati</taxon>
        <taxon>Thermodesulfobacteriota</taxon>
        <taxon>Desulfobulbia</taxon>
        <taxon>Desulfobulbales</taxon>
        <taxon>Desulfobulbaceae</taxon>
        <taxon>Desulfoprunum</taxon>
    </lineage>
</organism>
<dbReference type="EC" id="2.8.1.6" evidence="7"/>
<dbReference type="InterPro" id="IPR058240">
    <property type="entry name" value="rSAM_sf"/>
</dbReference>
<dbReference type="CDD" id="cd01335">
    <property type="entry name" value="Radical_SAM"/>
    <property type="match status" value="1"/>
</dbReference>
<protein>
    <submittedName>
        <fullName evidence="7">Biotin synthase</fullName>
        <ecNumber evidence="7">2.8.1.6</ecNumber>
    </submittedName>
</protein>
<dbReference type="InterPro" id="IPR013785">
    <property type="entry name" value="Aldolase_TIM"/>
</dbReference>
<keyword evidence="4" id="KW-0408">Iron</keyword>
<dbReference type="PROSITE" id="PS51918">
    <property type="entry name" value="RADICAL_SAM"/>
    <property type="match status" value="1"/>
</dbReference>
<dbReference type="Proteomes" id="UP000539642">
    <property type="component" value="Unassembled WGS sequence"/>
</dbReference>
<evidence type="ECO:0000256" key="2">
    <source>
        <dbReference type="ARBA" id="ARBA00022691"/>
    </source>
</evidence>
<evidence type="ECO:0000313" key="8">
    <source>
        <dbReference type="Proteomes" id="UP000539642"/>
    </source>
</evidence>
<dbReference type="Gene3D" id="3.20.20.70">
    <property type="entry name" value="Aldolase class I"/>
    <property type="match status" value="1"/>
</dbReference>
<evidence type="ECO:0000256" key="4">
    <source>
        <dbReference type="ARBA" id="ARBA00023004"/>
    </source>
</evidence>
<reference evidence="7 8" key="1">
    <citation type="submission" date="2020-08" db="EMBL/GenBank/DDBJ databases">
        <title>Genomic Encyclopedia of Type Strains, Phase IV (KMG-IV): sequencing the most valuable type-strain genomes for metagenomic binning, comparative biology and taxonomic classification.</title>
        <authorList>
            <person name="Goeker M."/>
        </authorList>
    </citation>
    <scope>NUCLEOTIDE SEQUENCE [LARGE SCALE GENOMIC DNA]</scope>
    <source>
        <strain evidence="7 8">DSM 28570</strain>
    </source>
</reference>
<evidence type="ECO:0000256" key="3">
    <source>
        <dbReference type="ARBA" id="ARBA00022723"/>
    </source>
</evidence>
<evidence type="ECO:0000256" key="5">
    <source>
        <dbReference type="ARBA" id="ARBA00023014"/>
    </source>
</evidence>